<feature type="signal peptide" evidence="2">
    <location>
        <begin position="1"/>
        <end position="36"/>
    </location>
</feature>
<proteinExistence type="predicted"/>
<feature type="chain" id="PRO_5004959606" description="Autotransporter domain-containing protein" evidence="2">
    <location>
        <begin position="37"/>
        <end position="610"/>
    </location>
</feature>
<name>X5MM87_9HYPH</name>
<evidence type="ECO:0000256" key="2">
    <source>
        <dbReference type="SAM" id="SignalP"/>
    </source>
</evidence>
<feature type="region of interest" description="Disordered" evidence="1">
    <location>
        <begin position="179"/>
        <end position="203"/>
    </location>
</feature>
<dbReference type="STRING" id="1458461.BN1012_Phect827"/>
<reference evidence="4 5" key="1">
    <citation type="journal article" date="2014" name="Front. Genet.">
        <title>Genome and metabolic network of "Candidatus Phaeomarinobacter ectocarpi" Ec32, a new candidate genus of Alphaproteobacteria frequently associated with brown algae.</title>
        <authorList>
            <person name="Dittami S.M."/>
            <person name="Barbeyron T."/>
            <person name="Boyen C."/>
            <person name="Cambefort J."/>
            <person name="Collet G."/>
            <person name="Delage L."/>
            <person name="Gobet A."/>
            <person name="Groisillier A."/>
            <person name="Leblanc C."/>
            <person name="Michel G."/>
            <person name="Scornet D."/>
            <person name="Siegel A."/>
            <person name="Tapia J.E."/>
            <person name="Tonon T."/>
        </authorList>
    </citation>
    <scope>NUCLEOTIDE SEQUENCE [LARGE SCALE GENOMIC DNA]</scope>
    <source>
        <strain evidence="4 5">Ec32</strain>
    </source>
</reference>
<dbReference type="SUPFAM" id="SSF103515">
    <property type="entry name" value="Autotransporter"/>
    <property type="match status" value="1"/>
</dbReference>
<dbReference type="InterPro" id="IPR005546">
    <property type="entry name" value="Autotransporte_beta"/>
</dbReference>
<evidence type="ECO:0000313" key="4">
    <source>
        <dbReference type="EMBL" id="CDO59041.1"/>
    </source>
</evidence>
<dbReference type="GO" id="GO:0019867">
    <property type="term" value="C:outer membrane"/>
    <property type="evidence" value="ECO:0007669"/>
    <property type="project" value="InterPro"/>
</dbReference>
<protein>
    <recommendedName>
        <fullName evidence="3">Autotransporter domain-containing protein</fullName>
    </recommendedName>
</protein>
<dbReference type="Pfam" id="PF03797">
    <property type="entry name" value="Autotransporter"/>
    <property type="match status" value="1"/>
</dbReference>
<feature type="compositionally biased region" description="Low complexity" evidence="1">
    <location>
        <begin position="179"/>
        <end position="188"/>
    </location>
</feature>
<keyword evidence="2" id="KW-0732">Signal</keyword>
<organism evidence="4 5">
    <name type="scientific">Candidatus Phaeomarinibacter ectocarpi</name>
    <dbReference type="NCBI Taxonomy" id="1458461"/>
    <lineage>
        <taxon>Bacteria</taxon>
        <taxon>Pseudomonadati</taxon>
        <taxon>Pseudomonadota</taxon>
        <taxon>Alphaproteobacteria</taxon>
        <taxon>Hyphomicrobiales</taxon>
        <taxon>Parvibaculaceae</taxon>
        <taxon>Candidatus Phaeomarinibacter</taxon>
    </lineage>
</organism>
<gene>
    <name evidence="4" type="ORF">BN1012_Phect827</name>
</gene>
<dbReference type="PROSITE" id="PS51208">
    <property type="entry name" value="AUTOTRANSPORTER"/>
    <property type="match status" value="1"/>
</dbReference>
<feature type="domain" description="Autotransporter" evidence="3">
    <location>
        <begin position="351"/>
        <end position="610"/>
    </location>
</feature>
<dbReference type="InterPro" id="IPR036709">
    <property type="entry name" value="Autotransporte_beta_dom_sf"/>
</dbReference>
<dbReference type="AlphaFoldDB" id="X5MM87"/>
<dbReference type="EMBL" id="HG966617">
    <property type="protein sequence ID" value="CDO59041.1"/>
    <property type="molecule type" value="Genomic_DNA"/>
</dbReference>
<evidence type="ECO:0000256" key="1">
    <source>
        <dbReference type="SAM" id="MobiDB-lite"/>
    </source>
</evidence>
<sequence>MLNFRRGAKDVSRFLSGLLSVAAAAAYFGHSSPAYAVSAGCTAANAGAFNQNVAAGGANAVGIVGAFDQGDRLTITAAGNPNLATVQLLPSNTGIFGTAVNLAQTVTVNEAAVNGLGITLLASVGQAATLTITCVPVAAAAAAPAASTSGSAAAMTPAQTSDAITSSTQTVMANRMPTTPAALPGAGPRSVARPAPETKQQPTVSLEEALKDHYVRNHEEQQQAWVVNEKYIERFKRGIQLFETGMPVPKDGVTRRGWEYEAERQQILNRYNKGPRPIYFEDEDPGVPPVDVDSEENEAEELDDGDIVLFTPDRNGRGFNFEMSTDALRRHLALRLDDTGTAPATLPSLTIGGMPVNIWARGRGTLFDRQKRAGSDGWAAHLLAGAALRLSDELTIGAYGSYMAAHSDTDLSNTKVDTTQSGGGAYLRYAVMRGLSLGLSANRETGEQDIKTPTGSGSADINLWSVSSSVQGAIYLQPVLLSPSLAVTYAEFERDGYTDSRGLAIPGTSSGDTTLSAAMTASRSYTFKEGWLRRVTPRLNGTVNYFAREDSSYRVSATEVVESDRWGTNVGAGVTLTTTGSSRLSFDAGVIGIGQDTLGYTGQLQLEFGF</sequence>
<dbReference type="KEGG" id="pect:BN1012_Phect827"/>
<keyword evidence="5" id="KW-1185">Reference proteome</keyword>
<evidence type="ECO:0000313" key="5">
    <source>
        <dbReference type="Proteomes" id="UP000032160"/>
    </source>
</evidence>
<dbReference type="OrthoDB" id="8468556at2"/>
<dbReference type="SMART" id="SM00869">
    <property type="entry name" value="Autotransporter"/>
    <property type="match status" value="1"/>
</dbReference>
<dbReference type="HOGENOM" id="CLU_422554_0_0_5"/>
<evidence type="ECO:0000259" key="3">
    <source>
        <dbReference type="PROSITE" id="PS51208"/>
    </source>
</evidence>
<accession>X5MM87</accession>
<dbReference type="NCBIfam" id="TIGR01414">
    <property type="entry name" value="autotrans_barl"/>
    <property type="match status" value="1"/>
</dbReference>
<dbReference type="Proteomes" id="UP000032160">
    <property type="component" value="Chromosome I"/>
</dbReference>
<dbReference type="Gene3D" id="2.40.128.130">
    <property type="entry name" value="Autotransporter beta-domain"/>
    <property type="match status" value="1"/>
</dbReference>
<dbReference type="InterPro" id="IPR006315">
    <property type="entry name" value="OM_autotransptr_brl_dom"/>
</dbReference>